<accession>A0A4Q9DX71</accession>
<evidence type="ECO:0000313" key="1">
    <source>
        <dbReference type="EMBL" id="TBL80965.1"/>
    </source>
</evidence>
<organism evidence="1 2">
    <name type="scientific">Paenibacillus thalictri</name>
    <dbReference type="NCBI Taxonomy" id="2527873"/>
    <lineage>
        <taxon>Bacteria</taxon>
        <taxon>Bacillati</taxon>
        <taxon>Bacillota</taxon>
        <taxon>Bacilli</taxon>
        <taxon>Bacillales</taxon>
        <taxon>Paenibacillaceae</taxon>
        <taxon>Paenibacillus</taxon>
    </lineage>
</organism>
<dbReference type="InterPro" id="IPR013494">
    <property type="entry name" value="CHP02678"/>
</dbReference>
<gene>
    <name evidence="1" type="ORF">EYB31_02360</name>
</gene>
<reference evidence="1 2" key="1">
    <citation type="submission" date="2019-02" db="EMBL/GenBank/DDBJ databases">
        <title>Paenibacillus sp. nov., isolated from surface-sterilized tissue of Thalictrum simplex L.</title>
        <authorList>
            <person name="Tuo L."/>
        </authorList>
    </citation>
    <scope>NUCLEOTIDE SEQUENCE [LARGE SCALE GENOMIC DNA]</scope>
    <source>
        <strain evidence="1 2">N2SHLJ1</strain>
    </source>
</reference>
<dbReference type="OrthoDB" id="1654131at2"/>
<proteinExistence type="predicted"/>
<name>A0A4Q9DX71_9BACL</name>
<evidence type="ECO:0000313" key="2">
    <source>
        <dbReference type="Proteomes" id="UP000293142"/>
    </source>
</evidence>
<dbReference type="Pfam" id="PF09661">
    <property type="entry name" value="DUF2398"/>
    <property type="match status" value="1"/>
</dbReference>
<protein>
    <submittedName>
        <fullName evidence="1">DUF2398 family protein</fullName>
    </submittedName>
</protein>
<keyword evidence="2" id="KW-1185">Reference proteome</keyword>
<sequence>MKDTMSFQDCVRVLFDCYWVRQEDNPEVFYAIKKQESDLETYFRSQFRYHLIVEGTFAKLEKIPFVARPSMGILSFGRKQSYIFFACLLAYFEDKGEDQQFLLQDACEAMLSYAPEEVGNISWEDRSTRKAFVEALKFCRDNHIIEEIDQQIEDFRDQIDHEVLLQTTSMFRRVLTLYFSDLSKLQTIDDFEHAVQKEIEESTTPKQRVMRTWFLESALRHEELTPVDREALNCEFESWQTEVESRFDSMHVEKYKSTSSIIHSEYQYGQYYPNAWNSQTINAAIQWATEVFDRVRSGEIVPDLYGRIRMHEREAFQVFLTIKEKYQYGWNKEFTQTKSSEAVWKMVVETLRQFSIVKPIGENQLYCFDLAGRITGEYPKEEI</sequence>
<dbReference type="RefSeq" id="WP_131011680.1">
    <property type="nucleotide sequence ID" value="NZ_SIRE01000003.1"/>
</dbReference>
<dbReference type="EMBL" id="SIRE01000003">
    <property type="protein sequence ID" value="TBL80965.1"/>
    <property type="molecule type" value="Genomic_DNA"/>
</dbReference>
<comment type="caution">
    <text evidence="1">The sequence shown here is derived from an EMBL/GenBank/DDBJ whole genome shotgun (WGS) entry which is preliminary data.</text>
</comment>
<dbReference type="AlphaFoldDB" id="A0A4Q9DX71"/>
<dbReference type="Proteomes" id="UP000293142">
    <property type="component" value="Unassembled WGS sequence"/>
</dbReference>